<dbReference type="RefSeq" id="XP_008873354.1">
    <property type="nucleotide sequence ID" value="XM_008875132.1"/>
</dbReference>
<sequence>MKSDVERQHVVDGAVLAIVLFDANDPTLARCQGTVKRGEQRANVRERVMEDVACRGVVERKRADFVRAFALGLEQVHHGHFTGPQSALGECLGIGGRCHMGMEVLIMELHTHVFLQRRVDMPQVVLSRIFKAGSDLKQLKVVLALSPASREGFPS</sequence>
<reference evidence="1" key="1">
    <citation type="submission" date="2013-12" db="EMBL/GenBank/DDBJ databases">
        <title>The Genome Sequence of Aphanomyces invadans NJM9701.</title>
        <authorList>
            <consortium name="The Broad Institute Genomics Platform"/>
            <person name="Russ C."/>
            <person name="Tyler B."/>
            <person name="van West P."/>
            <person name="Dieguez-Uribeondo J."/>
            <person name="Young S.K."/>
            <person name="Zeng Q."/>
            <person name="Gargeya S."/>
            <person name="Fitzgerald M."/>
            <person name="Abouelleil A."/>
            <person name="Alvarado L."/>
            <person name="Chapman S.B."/>
            <person name="Gainer-Dewar J."/>
            <person name="Goldberg J."/>
            <person name="Griggs A."/>
            <person name="Gujja S."/>
            <person name="Hansen M."/>
            <person name="Howarth C."/>
            <person name="Imamovic A."/>
            <person name="Ireland A."/>
            <person name="Larimer J."/>
            <person name="McCowan C."/>
            <person name="Murphy C."/>
            <person name="Pearson M."/>
            <person name="Poon T.W."/>
            <person name="Priest M."/>
            <person name="Roberts A."/>
            <person name="Saif S."/>
            <person name="Shea T."/>
            <person name="Sykes S."/>
            <person name="Wortman J."/>
            <person name="Nusbaum C."/>
            <person name="Birren B."/>
        </authorList>
    </citation>
    <scope>NUCLEOTIDE SEQUENCE [LARGE SCALE GENOMIC DNA]</scope>
    <source>
        <strain evidence="1">NJM9701</strain>
    </source>
</reference>
<gene>
    <name evidence="1" type="ORF">H310_09145</name>
</gene>
<organism evidence="1">
    <name type="scientific">Aphanomyces invadans</name>
    <dbReference type="NCBI Taxonomy" id="157072"/>
    <lineage>
        <taxon>Eukaryota</taxon>
        <taxon>Sar</taxon>
        <taxon>Stramenopiles</taxon>
        <taxon>Oomycota</taxon>
        <taxon>Saprolegniomycetes</taxon>
        <taxon>Saprolegniales</taxon>
        <taxon>Verrucalvaceae</taxon>
        <taxon>Aphanomyces</taxon>
    </lineage>
</organism>
<proteinExistence type="predicted"/>
<evidence type="ECO:0000313" key="1">
    <source>
        <dbReference type="EMBL" id="ETV97793.1"/>
    </source>
</evidence>
<dbReference type="AlphaFoldDB" id="A0A024TUT1"/>
<dbReference type="VEuPathDB" id="FungiDB:H310_09145"/>
<name>A0A024TUT1_9STRA</name>
<dbReference type="GeneID" id="20086195"/>
<accession>A0A024TUT1</accession>
<protein>
    <submittedName>
        <fullName evidence="1">Uncharacterized protein</fullName>
    </submittedName>
</protein>
<dbReference type="EMBL" id="KI913971">
    <property type="protein sequence ID" value="ETV97793.1"/>
    <property type="molecule type" value="Genomic_DNA"/>
</dbReference>